<protein>
    <recommendedName>
        <fullName evidence="9">Centrosomal protein of 83 kDa</fullName>
    </recommendedName>
</protein>
<dbReference type="InterPro" id="IPR052116">
    <property type="entry name" value="Centro_Cilium_Assembly"/>
</dbReference>
<gene>
    <name evidence="7" type="ORF">BaRGS_00005346</name>
</gene>
<proteinExistence type="predicted"/>
<evidence type="ECO:0008006" key="9">
    <source>
        <dbReference type="Google" id="ProtNLM"/>
    </source>
</evidence>
<sequence length="759" mass="87363">MEAALQETKPLEGMASAGVLGGAGAGLGIGPGLASSLPLGSALPRLAQETELQKLLADERMRSDQHKTNYQQLKAEHARLQEEYLALQDEVKVTIEESKVVQDKYRSMYEACRRELAEHQGQLEDLRSKVFTPQKLEVVRSQVQEELERTYREKYLKQEEENKEAWATVSKLRYELSFVKSEYEHDKAEHARQLQDLKMQQDLEVTNLRKERDATLSKVQAESSNDAGKVRVLQRDNAALHVRVKGLIAEIDELRAEKEKQALEGDSVQRSQGKQIGELQATIRSLEVERESLKRQTESFQRDAASHGAELGKLRTRIHELERELTACKGQSEEAAHRAQVQLSDLKLDMVRQRGELEKDRDKLANLVDDLRTQVEIAEHKVKQLQSALEEKEREAVQRVTAAREEEFVKIAKAENEKFELETKLQEVERRKIDDDARRHAEQERLEQRAQAAHAEKEQAERETISLRARLQNYESMQDQLDRERTENSELKSRIHQLESDLSAAVLQEQDMTDKTIKLRNEVDLAREELRLTQQQLNKLQTNHELILGQQRTALLEDRAQAEARVSELDQQLAGLHEKYSRAAGIHKKLKKKYTRVTEHLRDKIAVLQATNKELDIEKQALQQCVPAEQHARLKKQWKELYRRHQEFRAIILGRSPYDIVIGERTFSKVDPNLDFTVPNMTFMEQELEKQHQEDLRLIRERLDHLDNLQSAQLDELTSIAHSTLIGSQVEQHLEPDSPNASLEKGDPEKPTTSSVSAS</sequence>
<keyword evidence="8" id="KW-1185">Reference proteome</keyword>
<dbReference type="Gene3D" id="1.10.287.1490">
    <property type="match status" value="2"/>
</dbReference>
<dbReference type="EMBL" id="JACVVK020000020">
    <property type="protein sequence ID" value="KAK7503425.1"/>
    <property type="molecule type" value="Genomic_DNA"/>
</dbReference>
<dbReference type="PANTHER" id="PTHR23170">
    <property type="entry name" value="NY-REN-58 ANTIGEN"/>
    <property type="match status" value="1"/>
</dbReference>
<evidence type="ECO:0000256" key="5">
    <source>
        <dbReference type="SAM" id="Coils"/>
    </source>
</evidence>
<evidence type="ECO:0000256" key="1">
    <source>
        <dbReference type="ARBA" id="ARBA00004300"/>
    </source>
</evidence>
<dbReference type="Proteomes" id="UP001519460">
    <property type="component" value="Unassembled WGS sequence"/>
</dbReference>
<comment type="subcellular location">
    <subcellularLocation>
        <location evidence="1">Cytoplasm</location>
        <location evidence="1">Cytoskeleton</location>
        <location evidence="1">Microtubule organizing center</location>
        <location evidence="1">Centrosome</location>
    </subcellularLocation>
</comment>
<dbReference type="PANTHER" id="PTHR23170:SF2">
    <property type="entry name" value="CENTROSOMAL PROTEIN OF 83 KDA"/>
    <property type="match status" value="1"/>
</dbReference>
<keyword evidence="4" id="KW-0206">Cytoskeleton</keyword>
<evidence type="ECO:0000256" key="4">
    <source>
        <dbReference type="ARBA" id="ARBA00023212"/>
    </source>
</evidence>
<dbReference type="Pfam" id="PF04508">
    <property type="entry name" value="Pox_A_type_inc"/>
    <property type="match status" value="1"/>
</dbReference>
<evidence type="ECO:0000256" key="3">
    <source>
        <dbReference type="ARBA" id="ARBA00023054"/>
    </source>
</evidence>
<keyword evidence="3 5" id="KW-0175">Coiled coil</keyword>
<comment type="caution">
    <text evidence="7">The sequence shown here is derived from an EMBL/GenBank/DDBJ whole genome shotgun (WGS) entry which is preliminary data.</text>
</comment>
<feature type="region of interest" description="Disordered" evidence="6">
    <location>
        <begin position="435"/>
        <end position="463"/>
    </location>
</feature>
<evidence type="ECO:0000313" key="8">
    <source>
        <dbReference type="Proteomes" id="UP001519460"/>
    </source>
</evidence>
<dbReference type="AlphaFoldDB" id="A0ABD0LVB5"/>
<organism evidence="7 8">
    <name type="scientific">Batillaria attramentaria</name>
    <dbReference type="NCBI Taxonomy" id="370345"/>
    <lineage>
        <taxon>Eukaryota</taxon>
        <taxon>Metazoa</taxon>
        <taxon>Spiralia</taxon>
        <taxon>Lophotrochozoa</taxon>
        <taxon>Mollusca</taxon>
        <taxon>Gastropoda</taxon>
        <taxon>Caenogastropoda</taxon>
        <taxon>Sorbeoconcha</taxon>
        <taxon>Cerithioidea</taxon>
        <taxon>Batillariidae</taxon>
        <taxon>Batillaria</taxon>
    </lineage>
</organism>
<name>A0ABD0LVB5_9CAEN</name>
<evidence type="ECO:0000313" key="7">
    <source>
        <dbReference type="EMBL" id="KAK7503425.1"/>
    </source>
</evidence>
<dbReference type="InterPro" id="IPR007596">
    <property type="entry name" value="Pox_A_type_inc"/>
</dbReference>
<feature type="coiled-coil region" evidence="5">
    <location>
        <begin position="180"/>
        <end position="211"/>
    </location>
</feature>
<dbReference type="GO" id="GO:0005813">
    <property type="term" value="C:centrosome"/>
    <property type="evidence" value="ECO:0007669"/>
    <property type="project" value="UniProtKB-SubCell"/>
</dbReference>
<feature type="coiled-coil region" evidence="5">
    <location>
        <begin position="56"/>
        <end position="129"/>
    </location>
</feature>
<reference evidence="7 8" key="1">
    <citation type="journal article" date="2023" name="Sci. Data">
        <title>Genome assembly of the Korean intertidal mud-creeper Batillaria attramentaria.</title>
        <authorList>
            <person name="Patra A.K."/>
            <person name="Ho P.T."/>
            <person name="Jun S."/>
            <person name="Lee S.J."/>
            <person name="Kim Y."/>
            <person name="Won Y.J."/>
        </authorList>
    </citation>
    <scope>NUCLEOTIDE SEQUENCE [LARGE SCALE GENOMIC DNA]</scope>
    <source>
        <strain evidence="7">Wonlab-2016</strain>
    </source>
</reference>
<accession>A0ABD0LVB5</accession>
<keyword evidence="2" id="KW-0963">Cytoplasm</keyword>
<feature type="region of interest" description="Disordered" evidence="6">
    <location>
        <begin position="729"/>
        <end position="759"/>
    </location>
</feature>
<evidence type="ECO:0000256" key="2">
    <source>
        <dbReference type="ARBA" id="ARBA00022490"/>
    </source>
</evidence>
<evidence type="ECO:0000256" key="6">
    <source>
        <dbReference type="SAM" id="MobiDB-lite"/>
    </source>
</evidence>